<feature type="compositionally biased region" description="Low complexity" evidence="1">
    <location>
        <begin position="66"/>
        <end position="78"/>
    </location>
</feature>
<dbReference type="AlphaFoldDB" id="A0A8T0URN8"/>
<dbReference type="Proteomes" id="UP000823388">
    <property type="component" value="Chromosome 3K"/>
</dbReference>
<dbReference type="EMBL" id="CM029041">
    <property type="protein sequence ID" value="KAG2622919.1"/>
    <property type="molecule type" value="Genomic_DNA"/>
</dbReference>
<evidence type="ECO:0000313" key="3">
    <source>
        <dbReference type="Proteomes" id="UP000823388"/>
    </source>
</evidence>
<evidence type="ECO:0000256" key="1">
    <source>
        <dbReference type="SAM" id="MobiDB-lite"/>
    </source>
</evidence>
<organism evidence="2 3">
    <name type="scientific">Panicum virgatum</name>
    <name type="common">Blackwell switchgrass</name>
    <dbReference type="NCBI Taxonomy" id="38727"/>
    <lineage>
        <taxon>Eukaryota</taxon>
        <taxon>Viridiplantae</taxon>
        <taxon>Streptophyta</taxon>
        <taxon>Embryophyta</taxon>
        <taxon>Tracheophyta</taxon>
        <taxon>Spermatophyta</taxon>
        <taxon>Magnoliopsida</taxon>
        <taxon>Liliopsida</taxon>
        <taxon>Poales</taxon>
        <taxon>Poaceae</taxon>
        <taxon>PACMAD clade</taxon>
        <taxon>Panicoideae</taxon>
        <taxon>Panicodae</taxon>
        <taxon>Paniceae</taxon>
        <taxon>Panicinae</taxon>
        <taxon>Panicum</taxon>
        <taxon>Panicum sect. Hiantes</taxon>
    </lineage>
</organism>
<comment type="caution">
    <text evidence="2">The sequence shown here is derived from an EMBL/GenBank/DDBJ whole genome shotgun (WGS) entry which is preliminary data.</text>
</comment>
<gene>
    <name evidence="2" type="ORF">PVAP13_3KG018300</name>
</gene>
<sequence>MTKHGVVMHCRYCQSDQHNQATCEIKKLGLRPKQPARRKAQTVQEEGNATCDMEDIQQEVGSSQLMSQLSSTMMSQMTAEGSQSSRLLLHHGPLPDSEFVQNNRPRARPGVPLTTSTKAGRQAAAAKKGKASKKNRQTGGDGQESSKQRKAAKTNTKIGGDGQAPTKKRKLAKK</sequence>
<reference evidence="2" key="1">
    <citation type="submission" date="2020-05" db="EMBL/GenBank/DDBJ databases">
        <title>WGS assembly of Panicum virgatum.</title>
        <authorList>
            <person name="Lovell J.T."/>
            <person name="Jenkins J."/>
            <person name="Shu S."/>
            <person name="Juenger T.E."/>
            <person name="Schmutz J."/>
        </authorList>
    </citation>
    <scope>NUCLEOTIDE SEQUENCE</scope>
    <source>
        <strain evidence="2">AP13</strain>
    </source>
</reference>
<feature type="compositionally biased region" description="Low complexity" evidence="1">
    <location>
        <begin position="115"/>
        <end position="126"/>
    </location>
</feature>
<feature type="region of interest" description="Disordered" evidence="1">
    <location>
        <begin position="66"/>
        <end position="174"/>
    </location>
</feature>
<evidence type="ECO:0000313" key="2">
    <source>
        <dbReference type="EMBL" id="KAG2622919.1"/>
    </source>
</evidence>
<proteinExistence type="predicted"/>
<feature type="compositionally biased region" description="Basic residues" evidence="1">
    <location>
        <begin position="127"/>
        <end position="136"/>
    </location>
</feature>
<protein>
    <submittedName>
        <fullName evidence="2">Uncharacterized protein</fullName>
    </submittedName>
</protein>
<keyword evidence="3" id="KW-1185">Reference proteome</keyword>
<name>A0A8T0URN8_PANVG</name>
<accession>A0A8T0URN8</accession>